<evidence type="ECO:0000259" key="8">
    <source>
        <dbReference type="SMART" id="SM00872"/>
    </source>
</evidence>
<dbReference type="PANTHER" id="PTHR11607">
    <property type="entry name" value="ALPHA-MANNOSIDASE"/>
    <property type="match status" value="1"/>
</dbReference>
<dbReference type="InterPro" id="IPR011682">
    <property type="entry name" value="Glyco_hydro_38_C"/>
</dbReference>
<comment type="cofactor">
    <cofactor evidence="6">
        <name>Zn(2+)</name>
        <dbReference type="ChEBI" id="CHEBI:29105"/>
    </cofactor>
    <text evidence="6">Binds 1 zinc ion per subunit.</text>
</comment>
<keyword evidence="5 6" id="KW-0326">Glycosidase</keyword>
<keyword evidence="3 6" id="KW-0378">Hydrolase</keyword>
<dbReference type="Pfam" id="PF09261">
    <property type="entry name" value="Alpha-mann_mid"/>
    <property type="match status" value="1"/>
</dbReference>
<dbReference type="InterPro" id="IPR011013">
    <property type="entry name" value="Gal_mutarotase_sf_dom"/>
</dbReference>
<evidence type="ECO:0000256" key="2">
    <source>
        <dbReference type="ARBA" id="ARBA00022723"/>
    </source>
</evidence>
<evidence type="ECO:0000256" key="3">
    <source>
        <dbReference type="ARBA" id="ARBA00022801"/>
    </source>
</evidence>
<dbReference type="InterPro" id="IPR027291">
    <property type="entry name" value="Glyco_hydro_38_N_sf"/>
</dbReference>
<accession>A0ABQ9EUZ5</accession>
<organism evidence="9 10">
    <name type="scientific">Tegillarca granosa</name>
    <name type="common">Malaysian cockle</name>
    <name type="synonym">Anadara granosa</name>
    <dbReference type="NCBI Taxonomy" id="220873"/>
    <lineage>
        <taxon>Eukaryota</taxon>
        <taxon>Metazoa</taxon>
        <taxon>Spiralia</taxon>
        <taxon>Lophotrochozoa</taxon>
        <taxon>Mollusca</taxon>
        <taxon>Bivalvia</taxon>
        <taxon>Autobranchia</taxon>
        <taxon>Pteriomorphia</taxon>
        <taxon>Arcoida</taxon>
        <taxon>Arcoidea</taxon>
        <taxon>Arcidae</taxon>
        <taxon>Tegillarca</taxon>
    </lineage>
</organism>
<dbReference type="PANTHER" id="PTHR11607:SF70">
    <property type="entry name" value="ALPHA-MANNOSIDASE"/>
    <property type="match status" value="1"/>
</dbReference>
<reference evidence="9 10" key="1">
    <citation type="submission" date="2022-12" db="EMBL/GenBank/DDBJ databases">
        <title>Chromosome-level genome of Tegillarca granosa.</title>
        <authorList>
            <person name="Kim J."/>
        </authorList>
    </citation>
    <scope>NUCLEOTIDE SEQUENCE [LARGE SCALE GENOMIC DNA]</scope>
    <source>
        <strain evidence="9">Teg-2019</strain>
        <tissue evidence="9">Adductor muscle</tissue>
    </source>
</reference>
<dbReference type="Gene3D" id="2.70.98.30">
    <property type="entry name" value="Golgi alpha-mannosidase II, domain 4"/>
    <property type="match status" value="1"/>
</dbReference>
<dbReference type="InterPro" id="IPR000602">
    <property type="entry name" value="Glyco_hydro_38_N"/>
</dbReference>
<keyword evidence="7" id="KW-0812">Transmembrane</keyword>
<keyword evidence="4 6" id="KW-0862">Zinc</keyword>
<dbReference type="InterPro" id="IPR011330">
    <property type="entry name" value="Glyco_hydro/deAcase_b/a-brl"/>
</dbReference>
<evidence type="ECO:0000256" key="5">
    <source>
        <dbReference type="ARBA" id="ARBA00023295"/>
    </source>
</evidence>
<dbReference type="SUPFAM" id="SSF88688">
    <property type="entry name" value="Families 57/38 glycoside transferase middle domain"/>
    <property type="match status" value="1"/>
</dbReference>
<dbReference type="InterPro" id="IPR015341">
    <property type="entry name" value="Glyco_hydro_38_cen"/>
</dbReference>
<sequence>MLCGISCKTGPNAVQRKTKMFWSHYLIIKILIIASRRRYVSLLDLKAMILNRVRIIYSQFFDGQTSAGNYHVAVETAPKVSTYLIIEFKTDYIFALPGPPVPNVTKFVQIINKSSDTQSQDFVKGIEALKLINARYQQLFSVALSCVKNVKNITRHQNHVITVTLNFTSKLWAVDLEDLASVFKEKNNIPTISEYSFCGNQYPAASFITKGKNRRQTVHICDRNKNYVSKEAMLYTLRETCFVGSVLTAWYIPERESGCSWQHARMKFQQRLIIAAILSTVAVFWLIFSFIDSGLGWQKGEQDLKISYRALSLSGINISSNIDSFNLQTCSALEEISPVSNITTLDIKAKSNYVVLSNGDYQLPTLKPGNEYGPKLEPLTVIIIPHSHNDPGWLRTLEEYYVTTTKNILNNMVDKLRLYPNMTFIWAETVFLSMWWNELEDDIKVQVRRLVRRGQLEIVLGGWVMPDEASTHYYSVIDQLMEGHQWLMENLHVKPKNSWSIDPFGHSGTMPYLWKISGLENMVIQRIHQANKGVLAKNKNLEFKWRQPWDPSGKWDINCHVMPYMLYSIKHTCGPNTYVCVMFDYRHIPSDFVRPLALPVTQSNIEAQSKHLYEQYRCKASLYKYNTILVPLGDDFRYDHHQEWDQQYLNYNQLIQYMNSKKEWNIHLKFGTIKDYFKLLKRNIKSKSKINSDFNLQTLTGDFFPYSDKENAYWTGYFTTRPFDKRMSREIEANLRAADILNTLVYMYSKKWQQPNKYYHEVSVNLQNARRTLGLFLHHDAITGTSKSFVVEELEQKLLSAYNATQRVIKLAIQVLLSKSKLSGPAIFKSEITRQNYQTLALKQMVSVFESGTKVVLFNPLPHRRSELVTFVVDSDNIEIRNSNNIKIMYQINPLWSSATVVMEGLFEVVFFTDLEPLELKTFTLYKIKEKTKNILPAKITVFGTEELAVAPSLKFMVERPRHSKNYKGSIVLENNYLRVELSSVKGTLKSIYDKKSGNLTKVDLEFMFYKARGSGAYLFQPNGKAEPLDEGDPVVHVVEGPLMSSVEVIYPFLHHTVRLYNNPSVQGKGIHIQNVLNMQMKSGVMKNMEMIMRLRTSVQNKDLNFLTDQNGYQLIERYTRDSLPIEANYYPNLYNGSLRRHQKAINITYWTASWYSWFKRRMVRGDVGSPTYI</sequence>
<dbReference type="SUPFAM" id="SSF74650">
    <property type="entry name" value="Galactose mutarotase-like"/>
    <property type="match status" value="1"/>
</dbReference>
<dbReference type="Pfam" id="PF07748">
    <property type="entry name" value="Glyco_hydro_38C"/>
    <property type="match status" value="1"/>
</dbReference>
<protein>
    <recommendedName>
        <fullName evidence="6">Alpha-mannosidase</fullName>
        <ecNumber evidence="6">3.2.1.-</ecNumber>
    </recommendedName>
</protein>
<dbReference type="SMART" id="SM00872">
    <property type="entry name" value="Alpha-mann_mid"/>
    <property type="match status" value="1"/>
</dbReference>
<feature type="domain" description="Glycoside hydrolase family 38 central" evidence="8">
    <location>
        <begin position="712"/>
        <end position="798"/>
    </location>
</feature>
<evidence type="ECO:0000313" key="9">
    <source>
        <dbReference type="EMBL" id="KAJ8309004.1"/>
    </source>
</evidence>
<comment type="caution">
    <text evidence="9">The sequence shown here is derived from an EMBL/GenBank/DDBJ whole genome shotgun (WGS) entry which is preliminary data.</text>
</comment>
<evidence type="ECO:0000313" key="10">
    <source>
        <dbReference type="Proteomes" id="UP001217089"/>
    </source>
</evidence>
<keyword evidence="2 6" id="KW-0479">Metal-binding</keyword>
<dbReference type="InterPro" id="IPR050843">
    <property type="entry name" value="Glycosyl_Hydrlase_38"/>
</dbReference>
<evidence type="ECO:0000256" key="6">
    <source>
        <dbReference type="RuleBase" id="RU361199"/>
    </source>
</evidence>
<dbReference type="EC" id="3.2.1.-" evidence="6"/>
<dbReference type="InterPro" id="IPR013780">
    <property type="entry name" value="Glyco_hydro_b"/>
</dbReference>
<dbReference type="Gene3D" id="1.20.1270.50">
    <property type="entry name" value="Glycoside hydrolase family 38, central domain"/>
    <property type="match status" value="1"/>
</dbReference>
<comment type="similarity">
    <text evidence="1 6">Belongs to the glycosyl hydrolase 38 family.</text>
</comment>
<evidence type="ECO:0000256" key="4">
    <source>
        <dbReference type="ARBA" id="ARBA00022833"/>
    </source>
</evidence>
<dbReference type="InterPro" id="IPR028995">
    <property type="entry name" value="Glyco_hydro_57/38_cen_sf"/>
</dbReference>
<feature type="transmembrane region" description="Helical" evidence="7">
    <location>
        <begin position="272"/>
        <end position="291"/>
    </location>
</feature>
<keyword evidence="7" id="KW-1133">Transmembrane helix</keyword>
<evidence type="ECO:0000256" key="1">
    <source>
        <dbReference type="ARBA" id="ARBA00009792"/>
    </source>
</evidence>
<dbReference type="Pfam" id="PF01074">
    <property type="entry name" value="Glyco_hydro_38N"/>
    <property type="match status" value="1"/>
</dbReference>
<evidence type="ECO:0000256" key="7">
    <source>
        <dbReference type="SAM" id="Phobius"/>
    </source>
</evidence>
<dbReference type="Gene3D" id="3.20.110.10">
    <property type="entry name" value="Glycoside hydrolase 38, N terminal domain"/>
    <property type="match status" value="1"/>
</dbReference>
<dbReference type="Gene3D" id="2.60.40.1180">
    <property type="entry name" value="Golgi alpha-mannosidase II"/>
    <property type="match status" value="1"/>
</dbReference>
<dbReference type="SUPFAM" id="SSF88713">
    <property type="entry name" value="Glycoside hydrolase/deacetylase"/>
    <property type="match status" value="1"/>
</dbReference>
<dbReference type="InterPro" id="IPR037094">
    <property type="entry name" value="Glyco_hydro_38_cen_sf"/>
</dbReference>
<dbReference type="Proteomes" id="UP001217089">
    <property type="component" value="Unassembled WGS sequence"/>
</dbReference>
<name>A0ABQ9EUZ5_TEGGR</name>
<dbReference type="EMBL" id="JARBDR010000657">
    <property type="protein sequence ID" value="KAJ8309004.1"/>
    <property type="molecule type" value="Genomic_DNA"/>
</dbReference>
<proteinExistence type="inferred from homology"/>
<keyword evidence="10" id="KW-1185">Reference proteome</keyword>
<gene>
    <name evidence="9" type="ORF">KUTeg_013878</name>
</gene>
<keyword evidence="7" id="KW-0472">Membrane</keyword>